<evidence type="ECO:0000313" key="11">
    <source>
        <dbReference type="Proteomes" id="UP000297295"/>
    </source>
</evidence>
<dbReference type="InterPro" id="IPR049278">
    <property type="entry name" value="MS_channel_C"/>
</dbReference>
<keyword evidence="6 7" id="KW-0472">Membrane</keyword>
<dbReference type="PANTHER" id="PTHR30221">
    <property type="entry name" value="SMALL-CONDUCTANCE MECHANOSENSITIVE CHANNEL"/>
    <property type="match status" value="1"/>
</dbReference>
<comment type="caution">
    <text evidence="10">The sequence shown here is derived from an EMBL/GenBank/DDBJ whole genome shotgun (WGS) entry which is preliminary data.</text>
</comment>
<dbReference type="InterPro" id="IPR045275">
    <property type="entry name" value="MscS_archaea/bacteria_type"/>
</dbReference>
<dbReference type="EMBL" id="PGGK01000011">
    <property type="protein sequence ID" value="TGC08161.1"/>
    <property type="molecule type" value="Genomic_DNA"/>
</dbReference>
<dbReference type="PANTHER" id="PTHR30221:SF19">
    <property type="entry name" value="SMALL-CONDUCTANCE MECHANOSENSITIVE CHANNEL"/>
    <property type="match status" value="1"/>
</dbReference>
<feature type="transmembrane region" description="Helical" evidence="7">
    <location>
        <begin position="52"/>
        <end position="75"/>
    </location>
</feature>
<dbReference type="InterPro" id="IPR011066">
    <property type="entry name" value="MscS_channel_C_sf"/>
</dbReference>
<comment type="subcellular location">
    <subcellularLocation>
        <location evidence="1">Cell membrane</location>
        <topology evidence="1">Multi-pass membrane protein</topology>
    </subcellularLocation>
</comment>
<dbReference type="Pfam" id="PF00924">
    <property type="entry name" value="MS_channel_2nd"/>
    <property type="match status" value="1"/>
</dbReference>
<dbReference type="InterPro" id="IPR011014">
    <property type="entry name" value="MscS_channel_TM-2"/>
</dbReference>
<keyword evidence="3" id="KW-1003">Cell membrane</keyword>
<evidence type="ECO:0000256" key="4">
    <source>
        <dbReference type="ARBA" id="ARBA00022692"/>
    </source>
</evidence>
<dbReference type="GO" id="GO:0005886">
    <property type="term" value="C:plasma membrane"/>
    <property type="evidence" value="ECO:0007669"/>
    <property type="project" value="UniProtKB-SubCell"/>
</dbReference>
<dbReference type="OrthoDB" id="31543at2157"/>
<organism evidence="10 11">
    <name type="scientific">Methanolobus halotolerans</name>
    <dbReference type="NCBI Taxonomy" id="2052935"/>
    <lineage>
        <taxon>Archaea</taxon>
        <taxon>Methanobacteriati</taxon>
        <taxon>Methanobacteriota</taxon>
        <taxon>Stenosarchaea group</taxon>
        <taxon>Methanomicrobia</taxon>
        <taxon>Methanosarcinales</taxon>
        <taxon>Methanosarcinaceae</taxon>
        <taxon>Methanolobus</taxon>
    </lineage>
</organism>
<dbReference type="Gene3D" id="3.30.70.100">
    <property type="match status" value="1"/>
</dbReference>
<dbReference type="InterPro" id="IPR023408">
    <property type="entry name" value="MscS_beta-dom_sf"/>
</dbReference>
<dbReference type="SUPFAM" id="SSF50182">
    <property type="entry name" value="Sm-like ribonucleoproteins"/>
    <property type="match status" value="1"/>
</dbReference>
<sequence length="269" mass="28867">MVDILSQTIPYTDIPVSQLLFALIVLVAGIVIAGILSGMFRNGLKKTQLPGLIIEFLVRFLRALLYVAVLLTVVSALGVDVSAVIVGLSAVIGLVLGFGMQDSLNNVAAGVWIASLRPLDKGEYVTVNGLSGTVDAVGIMATELLTPDNQFITVPNKLVWGSPIINATRMPTRRVDVDVGVSYGTEIGKAVNIALELMKSHPMVLEGPAPSVVTTELADSSVNLQLRAWTKTSDLWTAKNELTNGIYDAFNREGVEIPFPQMDIHLDKQ</sequence>
<dbReference type="Gene3D" id="2.30.30.60">
    <property type="match status" value="1"/>
</dbReference>
<gene>
    <name evidence="10" type="ORF">CUN85_10105</name>
</gene>
<dbReference type="Proteomes" id="UP000297295">
    <property type="component" value="Unassembled WGS sequence"/>
</dbReference>
<feature type="transmembrane region" description="Helical" evidence="7">
    <location>
        <begin position="81"/>
        <end position="99"/>
    </location>
</feature>
<evidence type="ECO:0000256" key="2">
    <source>
        <dbReference type="ARBA" id="ARBA00008017"/>
    </source>
</evidence>
<keyword evidence="5 7" id="KW-1133">Transmembrane helix</keyword>
<dbReference type="Pfam" id="PF21082">
    <property type="entry name" value="MS_channel_3rd"/>
    <property type="match status" value="1"/>
</dbReference>
<proteinExistence type="inferred from homology"/>
<dbReference type="InterPro" id="IPR006685">
    <property type="entry name" value="MscS_channel_2nd"/>
</dbReference>
<evidence type="ECO:0000256" key="5">
    <source>
        <dbReference type="ARBA" id="ARBA00022989"/>
    </source>
</evidence>
<feature type="transmembrane region" description="Helical" evidence="7">
    <location>
        <begin position="20"/>
        <end position="40"/>
    </location>
</feature>
<dbReference type="SUPFAM" id="SSF82861">
    <property type="entry name" value="Mechanosensitive channel protein MscS (YggB), transmembrane region"/>
    <property type="match status" value="1"/>
</dbReference>
<protein>
    <submittedName>
        <fullName evidence="10">Mechanosensitive ion channel family protein</fullName>
    </submittedName>
</protein>
<name>A0A4E0QXS8_9EURY</name>
<evidence type="ECO:0000259" key="8">
    <source>
        <dbReference type="Pfam" id="PF00924"/>
    </source>
</evidence>
<dbReference type="GO" id="GO:0008381">
    <property type="term" value="F:mechanosensitive monoatomic ion channel activity"/>
    <property type="evidence" value="ECO:0007669"/>
    <property type="project" value="InterPro"/>
</dbReference>
<dbReference type="Gene3D" id="1.10.287.1260">
    <property type="match status" value="1"/>
</dbReference>
<reference evidence="10 11" key="1">
    <citation type="submission" date="2017-11" db="EMBL/GenBank/DDBJ databases">
        <title>Isolation and Characterization of Methanogenic Archaea from Saline Meromictic Lake at Siberia.</title>
        <authorList>
            <person name="Shen Y."/>
            <person name="Huang H.-H."/>
            <person name="Lai M.-C."/>
            <person name="Chen S.-C."/>
        </authorList>
    </citation>
    <scope>NUCLEOTIDE SEQUENCE [LARGE SCALE GENOMIC DNA]</scope>
    <source>
        <strain evidence="10 11">SY-01</strain>
    </source>
</reference>
<comment type="similarity">
    <text evidence="2">Belongs to the MscS (TC 1.A.23) family.</text>
</comment>
<dbReference type="InterPro" id="IPR010920">
    <property type="entry name" value="LSM_dom_sf"/>
</dbReference>
<feature type="domain" description="Mechanosensitive ion channel MscS C-terminal" evidence="9">
    <location>
        <begin position="175"/>
        <end position="257"/>
    </location>
</feature>
<feature type="domain" description="Mechanosensitive ion channel MscS" evidence="8">
    <location>
        <begin position="102"/>
        <end position="169"/>
    </location>
</feature>
<evidence type="ECO:0000259" key="9">
    <source>
        <dbReference type="Pfam" id="PF21082"/>
    </source>
</evidence>
<dbReference type="AlphaFoldDB" id="A0A4E0QXS8"/>
<evidence type="ECO:0000256" key="3">
    <source>
        <dbReference type="ARBA" id="ARBA00022475"/>
    </source>
</evidence>
<dbReference type="RefSeq" id="WP_135390188.1">
    <property type="nucleotide sequence ID" value="NZ_PGGK01000011.1"/>
</dbReference>
<evidence type="ECO:0000256" key="6">
    <source>
        <dbReference type="ARBA" id="ARBA00023136"/>
    </source>
</evidence>
<keyword evidence="11" id="KW-1185">Reference proteome</keyword>
<accession>A0A4E0QXS8</accession>
<keyword evidence="4 7" id="KW-0812">Transmembrane</keyword>
<evidence type="ECO:0000313" key="10">
    <source>
        <dbReference type="EMBL" id="TGC08161.1"/>
    </source>
</evidence>
<dbReference type="SUPFAM" id="SSF82689">
    <property type="entry name" value="Mechanosensitive channel protein MscS (YggB), C-terminal domain"/>
    <property type="match status" value="1"/>
</dbReference>
<evidence type="ECO:0000256" key="7">
    <source>
        <dbReference type="SAM" id="Phobius"/>
    </source>
</evidence>
<evidence type="ECO:0000256" key="1">
    <source>
        <dbReference type="ARBA" id="ARBA00004651"/>
    </source>
</evidence>